<evidence type="ECO:0000313" key="2">
    <source>
        <dbReference type="EMBL" id="RGP69261.1"/>
    </source>
</evidence>
<name>A0A395SA21_9HYPO</name>
<dbReference type="AlphaFoldDB" id="A0A395SA21"/>
<evidence type="ECO:0000313" key="3">
    <source>
        <dbReference type="Proteomes" id="UP000266234"/>
    </source>
</evidence>
<reference evidence="2 3" key="1">
    <citation type="journal article" date="2018" name="PLoS Pathog.">
        <title>Evolution of structural diversity of trichothecenes, a family of toxins produced by plant pathogenic and entomopathogenic fungi.</title>
        <authorList>
            <person name="Proctor R.H."/>
            <person name="McCormick S.P."/>
            <person name="Kim H.S."/>
            <person name="Cardoza R.E."/>
            <person name="Stanley A.M."/>
            <person name="Lindo L."/>
            <person name="Kelly A."/>
            <person name="Brown D.W."/>
            <person name="Lee T."/>
            <person name="Vaughan M.M."/>
            <person name="Alexander N.J."/>
            <person name="Busman M."/>
            <person name="Gutierrez S."/>
        </authorList>
    </citation>
    <scope>NUCLEOTIDE SEQUENCE [LARGE SCALE GENOMIC DNA]</scope>
    <source>
        <strain evidence="2 3">NRRL 20695</strain>
    </source>
</reference>
<proteinExistence type="predicted"/>
<dbReference type="EMBL" id="PXOG01000185">
    <property type="protein sequence ID" value="RGP69261.1"/>
    <property type="molecule type" value="Genomic_DNA"/>
</dbReference>
<feature type="compositionally biased region" description="Low complexity" evidence="1">
    <location>
        <begin position="1"/>
        <end position="15"/>
    </location>
</feature>
<comment type="caution">
    <text evidence="2">The sequence shown here is derived from an EMBL/GenBank/DDBJ whole genome shotgun (WGS) entry which is preliminary data.</text>
</comment>
<gene>
    <name evidence="2" type="ORF">FLONG3_7897</name>
</gene>
<dbReference type="Proteomes" id="UP000266234">
    <property type="component" value="Unassembled WGS sequence"/>
</dbReference>
<sequence>MSSSSHSRGMSASRAQTEPKATAEKSSSLVSSFKKAVSRIISNNSEKKRKCKEKPRCKEEIVDLMSSGGVGDDDEADWAFVYHQVLADCIPRERMRPPASKEDREANAPEDRGFSSLRHYDQ</sequence>
<feature type="region of interest" description="Disordered" evidence="1">
    <location>
        <begin position="1"/>
        <end position="29"/>
    </location>
</feature>
<evidence type="ECO:0000256" key="1">
    <source>
        <dbReference type="SAM" id="MobiDB-lite"/>
    </source>
</evidence>
<organism evidence="2 3">
    <name type="scientific">Fusarium longipes</name>
    <dbReference type="NCBI Taxonomy" id="694270"/>
    <lineage>
        <taxon>Eukaryota</taxon>
        <taxon>Fungi</taxon>
        <taxon>Dikarya</taxon>
        <taxon>Ascomycota</taxon>
        <taxon>Pezizomycotina</taxon>
        <taxon>Sordariomycetes</taxon>
        <taxon>Hypocreomycetidae</taxon>
        <taxon>Hypocreales</taxon>
        <taxon>Nectriaceae</taxon>
        <taxon>Fusarium</taxon>
    </lineage>
</organism>
<keyword evidence="3" id="KW-1185">Reference proteome</keyword>
<accession>A0A395SA21</accession>
<feature type="region of interest" description="Disordered" evidence="1">
    <location>
        <begin position="92"/>
        <end position="122"/>
    </location>
</feature>
<protein>
    <submittedName>
        <fullName evidence="2">Uncharacterized protein</fullName>
    </submittedName>
</protein>